<evidence type="ECO:0000313" key="3">
    <source>
        <dbReference type="EMBL" id="TRL35561.1"/>
    </source>
</evidence>
<dbReference type="RefSeq" id="WP_143126932.1">
    <property type="nucleotide sequence ID" value="NZ_VJMG01000064.1"/>
</dbReference>
<dbReference type="PANTHER" id="PTHR37828">
    <property type="entry name" value="GSR2449 PROTEIN"/>
    <property type="match status" value="1"/>
</dbReference>
<name>A0A549T127_9HYPH</name>
<protein>
    <recommendedName>
        <fullName evidence="2">YCII-related domain-containing protein</fullName>
    </recommendedName>
</protein>
<accession>A0A549T127</accession>
<keyword evidence="4" id="KW-1185">Reference proteome</keyword>
<dbReference type="AlphaFoldDB" id="A0A549T127"/>
<dbReference type="InterPro" id="IPR011008">
    <property type="entry name" value="Dimeric_a/b-barrel"/>
</dbReference>
<dbReference type="Gene3D" id="3.30.70.1060">
    <property type="entry name" value="Dimeric alpha+beta barrel"/>
    <property type="match status" value="1"/>
</dbReference>
<gene>
    <name evidence="3" type="ORF">FNA46_19770</name>
</gene>
<evidence type="ECO:0000256" key="1">
    <source>
        <dbReference type="ARBA" id="ARBA00007689"/>
    </source>
</evidence>
<evidence type="ECO:0000313" key="4">
    <source>
        <dbReference type="Proteomes" id="UP000316801"/>
    </source>
</evidence>
<dbReference type="EMBL" id="VJMG01000064">
    <property type="protein sequence ID" value="TRL35561.1"/>
    <property type="molecule type" value="Genomic_DNA"/>
</dbReference>
<organism evidence="3 4">
    <name type="scientific">Rhizobium straminoryzae</name>
    <dbReference type="NCBI Taxonomy" id="1387186"/>
    <lineage>
        <taxon>Bacteria</taxon>
        <taxon>Pseudomonadati</taxon>
        <taxon>Pseudomonadota</taxon>
        <taxon>Alphaproteobacteria</taxon>
        <taxon>Hyphomicrobiales</taxon>
        <taxon>Rhizobiaceae</taxon>
        <taxon>Rhizobium/Agrobacterium group</taxon>
        <taxon>Rhizobium</taxon>
    </lineage>
</organism>
<dbReference type="Pfam" id="PF03795">
    <property type="entry name" value="YCII"/>
    <property type="match status" value="1"/>
</dbReference>
<comment type="similarity">
    <text evidence="1">Belongs to the YciI family.</text>
</comment>
<dbReference type="Proteomes" id="UP000316801">
    <property type="component" value="Unassembled WGS sequence"/>
</dbReference>
<dbReference type="SUPFAM" id="SSF54909">
    <property type="entry name" value="Dimeric alpha+beta barrel"/>
    <property type="match status" value="1"/>
</dbReference>
<proteinExistence type="inferred from homology"/>
<sequence length="102" mass="11301">MLYAIKLTYIRPIEDIQSHLDTHKGWLARYTKAGTILFAGPLEGGKAGFILAFAETIATIEAMIAEDPFDVLKLARFEISECNPVVRNEAFPAQWAADAKAF</sequence>
<reference evidence="3 4" key="1">
    <citation type="submission" date="2019-07" db="EMBL/GenBank/DDBJ databases">
        <title>Ln-dependent methylotrophs.</title>
        <authorList>
            <person name="Tani A."/>
        </authorList>
    </citation>
    <scope>NUCLEOTIDE SEQUENCE [LARGE SCALE GENOMIC DNA]</scope>
    <source>
        <strain evidence="3 4">SM12</strain>
    </source>
</reference>
<dbReference type="InterPro" id="IPR005545">
    <property type="entry name" value="YCII"/>
</dbReference>
<comment type="caution">
    <text evidence="3">The sequence shown here is derived from an EMBL/GenBank/DDBJ whole genome shotgun (WGS) entry which is preliminary data.</text>
</comment>
<dbReference type="PANTHER" id="PTHR37828:SF1">
    <property type="entry name" value="YCII-RELATED DOMAIN-CONTAINING PROTEIN"/>
    <property type="match status" value="1"/>
</dbReference>
<evidence type="ECO:0000259" key="2">
    <source>
        <dbReference type="Pfam" id="PF03795"/>
    </source>
</evidence>
<feature type="domain" description="YCII-related" evidence="2">
    <location>
        <begin position="1"/>
        <end position="69"/>
    </location>
</feature>